<proteinExistence type="predicted"/>
<organism evidence="2 3">
    <name type="scientific">Sulfidibacter corallicola</name>
    <dbReference type="NCBI Taxonomy" id="2818388"/>
    <lineage>
        <taxon>Bacteria</taxon>
        <taxon>Pseudomonadati</taxon>
        <taxon>Acidobacteriota</taxon>
        <taxon>Holophagae</taxon>
        <taxon>Acanthopleuribacterales</taxon>
        <taxon>Acanthopleuribacteraceae</taxon>
        <taxon>Sulfidibacter</taxon>
    </lineage>
</organism>
<dbReference type="Proteomes" id="UP000663929">
    <property type="component" value="Chromosome"/>
</dbReference>
<gene>
    <name evidence="2" type="ORF">J3U87_30780</name>
</gene>
<keyword evidence="3" id="KW-1185">Reference proteome</keyword>
<dbReference type="KEGG" id="scor:J3U87_30780"/>
<feature type="region of interest" description="Disordered" evidence="1">
    <location>
        <begin position="1"/>
        <end position="31"/>
    </location>
</feature>
<evidence type="ECO:0000313" key="3">
    <source>
        <dbReference type="Proteomes" id="UP000663929"/>
    </source>
</evidence>
<dbReference type="InterPro" id="IPR007367">
    <property type="entry name" value="DUF433"/>
</dbReference>
<dbReference type="RefSeq" id="WP_237379621.1">
    <property type="nucleotide sequence ID" value="NZ_CP071793.1"/>
</dbReference>
<dbReference type="Pfam" id="PF04255">
    <property type="entry name" value="DUF433"/>
    <property type="match status" value="1"/>
</dbReference>
<dbReference type="EMBL" id="CP071793">
    <property type="protein sequence ID" value="QTD49990.1"/>
    <property type="molecule type" value="Genomic_DNA"/>
</dbReference>
<reference evidence="2" key="1">
    <citation type="submission" date="2021-03" db="EMBL/GenBank/DDBJ databases">
        <title>Acanthopleuribacteraceae sp. M133.</title>
        <authorList>
            <person name="Wang G."/>
        </authorList>
    </citation>
    <scope>NUCLEOTIDE SEQUENCE</scope>
    <source>
        <strain evidence="2">M133</strain>
    </source>
</reference>
<evidence type="ECO:0000256" key="1">
    <source>
        <dbReference type="SAM" id="MobiDB-lite"/>
    </source>
</evidence>
<accession>A0A8A4TKC2</accession>
<protein>
    <submittedName>
        <fullName evidence="2">DUF433 domain-containing protein</fullName>
    </submittedName>
</protein>
<name>A0A8A4TKC2_SULCO</name>
<evidence type="ECO:0000313" key="2">
    <source>
        <dbReference type="EMBL" id="QTD49990.1"/>
    </source>
</evidence>
<dbReference type="AlphaFoldDB" id="A0A8A4TKC2"/>
<sequence length="100" mass="11428">MAWLDFFKRGRGSKSRKTEARAKTKPKPAKPLNLTERLIAQMLADGMTYTEIHEAFPELDEQTIRAAAKRAMAKVPMFLDGGWDDEPVLRKKNRPLDQEA</sequence>